<keyword evidence="1" id="KW-0732">Signal</keyword>
<dbReference type="Gene3D" id="1.50.10.20">
    <property type="match status" value="2"/>
</dbReference>
<gene>
    <name evidence="3" type="ordered locus">CAP2UW1_2448</name>
</gene>
<organism evidence="3">
    <name type="scientific">Accumulibacter regalis</name>
    <dbReference type="NCBI Taxonomy" id="522306"/>
    <lineage>
        <taxon>Bacteria</taxon>
        <taxon>Pseudomonadati</taxon>
        <taxon>Pseudomonadota</taxon>
        <taxon>Betaproteobacteria</taxon>
        <taxon>Candidatus Accumulibacter</taxon>
    </lineage>
</organism>
<name>C7RR56_ACCRE</name>
<proteinExistence type="predicted"/>
<dbReference type="OrthoDB" id="9758578at2"/>
<evidence type="ECO:0000259" key="2">
    <source>
        <dbReference type="Pfam" id="PF07589"/>
    </source>
</evidence>
<reference evidence="3" key="1">
    <citation type="submission" date="2009-08" db="EMBL/GenBank/DDBJ databases">
        <authorList>
            <consortium name="US DOE Joint Genome Institute"/>
            <person name="Lucas S."/>
            <person name="Copeland A."/>
            <person name="Lapidus A."/>
            <person name="Glavina del Rio T."/>
            <person name="Dalin E."/>
            <person name="Tice H."/>
            <person name="Bruce D."/>
            <person name="Barry K."/>
            <person name="Pitluck S."/>
            <person name="Lowry S."/>
            <person name="Larimer F."/>
            <person name="Land M."/>
            <person name="Hauser L."/>
            <person name="Kyrpides N."/>
            <person name="Ivanova N."/>
            <person name="McMahon K.D."/>
            <person name="Hugenholtz P."/>
        </authorList>
    </citation>
    <scope>NUCLEOTIDE SEQUENCE</scope>
    <source>
        <strain evidence="3">UW-1</strain>
    </source>
</reference>
<dbReference type="KEGG" id="app:CAP2UW1_2448"/>
<dbReference type="InterPro" id="IPR008930">
    <property type="entry name" value="Terpenoid_cyclase/PrenylTrfase"/>
</dbReference>
<dbReference type="eggNOG" id="COG1657">
    <property type="taxonomic scope" value="Bacteria"/>
</dbReference>
<evidence type="ECO:0000256" key="1">
    <source>
        <dbReference type="SAM" id="SignalP"/>
    </source>
</evidence>
<protein>
    <recommendedName>
        <fullName evidence="2">Ice-binding protein C-terminal domain-containing protein</fullName>
    </recommendedName>
</protein>
<feature type="domain" description="Ice-binding protein C-terminal" evidence="2">
    <location>
        <begin position="399"/>
        <end position="421"/>
    </location>
</feature>
<dbReference type="NCBIfam" id="TIGR02595">
    <property type="entry name" value="PEP_CTERM"/>
    <property type="match status" value="1"/>
</dbReference>
<dbReference type="HOGENOM" id="CLU_663591_0_0_4"/>
<dbReference type="InterPro" id="IPR013424">
    <property type="entry name" value="Ice-binding_C"/>
</dbReference>
<dbReference type="AlphaFoldDB" id="C7RR56"/>
<reference evidence="3" key="2">
    <citation type="submission" date="2009-09" db="EMBL/GenBank/DDBJ databases">
        <title>Complete sequence of chromosome of Candidatus Accumulibacter phosphatis clade IIA str. UW-1.</title>
        <authorList>
            <consortium name="US DOE Joint Genome Institute"/>
            <person name="Martin H.G."/>
            <person name="Ivanova N."/>
            <person name="Kunin V."/>
            <person name="Warnecke F."/>
            <person name="Barry K."/>
            <person name="He S."/>
            <person name="Salamov A."/>
            <person name="Szeto E."/>
            <person name="Dalin E."/>
            <person name="Pangilinan J.L."/>
            <person name="Lapidus A."/>
            <person name="Lowry S."/>
            <person name="Kyrpides N.C."/>
            <person name="McMahon K.D."/>
            <person name="Hugenholtz P."/>
        </authorList>
    </citation>
    <scope>NUCLEOTIDE SEQUENCE [LARGE SCALE GENOMIC DNA]</scope>
    <source>
        <strain evidence="3">UW-1</strain>
    </source>
</reference>
<evidence type="ECO:0000313" key="3">
    <source>
        <dbReference type="EMBL" id="ACV35737.1"/>
    </source>
</evidence>
<accession>C7RR56</accession>
<dbReference type="STRING" id="522306.CAP2UW1_2448"/>
<feature type="signal peptide" evidence="1">
    <location>
        <begin position="1"/>
        <end position="28"/>
    </location>
</feature>
<dbReference type="SUPFAM" id="SSF48239">
    <property type="entry name" value="Terpenoid cyclases/Protein prenyltransferases"/>
    <property type="match status" value="2"/>
</dbReference>
<sequence precursor="true">MNTKKSITKLALAVTLVCAAFGTSSAQAATDAEIVTAIDKSLAYLHAQQQAGGNWSYWGGTYDDAATGAAAYAMLTQKSHWGSNAAAYQADVDKAIRFLLNNALGATVSTRNDAVNICPGGGSCAAAYWYGNGESSYTTGLIAPAIALYAAGNPAGVSSATSGPLVGKTWGDIAQSINNTWAASQSTANQGALIGGWRYGLNDGYDSDMSTTQWGIISLAYDKTLGASQPAILNTDLAKWLAFAQDPTSGAGCYQGPGSGLCDHADTGGLLVGLGLIGKPVSDGAVQKALSFVNSNWRDAGSGWYGNFGHPYAMWSIYKGLETNIGLTDTATITNLRPGDCGGDRGTDCNWWQDYNEWLVSNQRTDGSWAGADYWTDPLATAFYLPILGGTVIPDGGDTPEPGTLALLAGALLGMRSLRRKGNTRS</sequence>
<dbReference type="Pfam" id="PF07589">
    <property type="entry name" value="PEP-CTERM"/>
    <property type="match status" value="1"/>
</dbReference>
<feature type="chain" id="PRO_5002981767" description="Ice-binding protein C-terminal domain-containing protein" evidence="1">
    <location>
        <begin position="29"/>
        <end position="426"/>
    </location>
</feature>
<dbReference type="EMBL" id="CP001715">
    <property type="protein sequence ID" value="ACV35737.1"/>
    <property type="molecule type" value="Genomic_DNA"/>
</dbReference>